<keyword evidence="1" id="KW-0812">Transmembrane</keyword>
<evidence type="ECO:0000313" key="2">
    <source>
        <dbReference type="EMBL" id="GAA1736943.1"/>
    </source>
</evidence>
<keyword evidence="3" id="KW-1185">Reference proteome</keyword>
<protein>
    <recommendedName>
        <fullName evidence="4">DUF4129 domain-containing protein</fullName>
    </recommendedName>
</protein>
<feature type="transmembrane region" description="Helical" evidence="1">
    <location>
        <begin position="74"/>
        <end position="96"/>
    </location>
</feature>
<feature type="transmembrane region" description="Helical" evidence="1">
    <location>
        <begin position="354"/>
        <end position="375"/>
    </location>
</feature>
<name>A0ABP4VSW4_9ACTN</name>
<keyword evidence="1" id="KW-0472">Membrane</keyword>
<feature type="transmembrane region" description="Helical" evidence="1">
    <location>
        <begin position="507"/>
        <end position="528"/>
    </location>
</feature>
<dbReference type="RefSeq" id="WP_344076177.1">
    <property type="nucleotide sequence ID" value="NZ_BAAALS010000002.1"/>
</dbReference>
<feature type="transmembrane region" description="Helical" evidence="1">
    <location>
        <begin position="259"/>
        <end position="281"/>
    </location>
</feature>
<evidence type="ECO:0000313" key="3">
    <source>
        <dbReference type="Proteomes" id="UP001500655"/>
    </source>
</evidence>
<feature type="transmembrane region" description="Helical" evidence="1">
    <location>
        <begin position="44"/>
        <end position="62"/>
    </location>
</feature>
<feature type="transmembrane region" description="Helical" evidence="1">
    <location>
        <begin position="179"/>
        <end position="203"/>
    </location>
</feature>
<evidence type="ECO:0000256" key="1">
    <source>
        <dbReference type="SAM" id="Phobius"/>
    </source>
</evidence>
<feature type="transmembrane region" description="Helical" evidence="1">
    <location>
        <begin position="326"/>
        <end position="347"/>
    </location>
</feature>
<dbReference type="EMBL" id="BAAALS010000002">
    <property type="protein sequence ID" value="GAA1736943.1"/>
    <property type="molecule type" value="Genomic_DNA"/>
</dbReference>
<gene>
    <name evidence="2" type="ORF">GCM10009681_04380</name>
</gene>
<comment type="caution">
    <text evidence="2">The sequence shown here is derived from an EMBL/GenBank/DDBJ whole genome shotgun (WGS) entry which is preliminary data.</text>
</comment>
<reference evidence="3" key="1">
    <citation type="journal article" date="2019" name="Int. J. Syst. Evol. Microbiol.">
        <title>The Global Catalogue of Microorganisms (GCM) 10K type strain sequencing project: providing services to taxonomists for standard genome sequencing and annotation.</title>
        <authorList>
            <consortium name="The Broad Institute Genomics Platform"/>
            <consortium name="The Broad Institute Genome Sequencing Center for Infectious Disease"/>
            <person name="Wu L."/>
            <person name="Ma J."/>
        </authorList>
    </citation>
    <scope>NUCLEOTIDE SEQUENCE [LARGE SCALE GENOMIC DNA]</scope>
    <source>
        <strain evidence="3">JCM 13249</strain>
    </source>
</reference>
<proteinExistence type="predicted"/>
<keyword evidence="1" id="KW-1133">Transmembrane helix</keyword>
<feature type="transmembrane region" description="Helical" evidence="1">
    <location>
        <begin position="436"/>
        <end position="455"/>
    </location>
</feature>
<feature type="transmembrane region" description="Helical" evidence="1">
    <location>
        <begin position="288"/>
        <end position="306"/>
    </location>
</feature>
<organism evidence="2 3">
    <name type="scientific">Luedemannella helvata</name>
    <dbReference type="NCBI Taxonomy" id="349315"/>
    <lineage>
        <taxon>Bacteria</taxon>
        <taxon>Bacillati</taxon>
        <taxon>Actinomycetota</taxon>
        <taxon>Actinomycetes</taxon>
        <taxon>Micromonosporales</taxon>
        <taxon>Micromonosporaceae</taxon>
        <taxon>Luedemannella</taxon>
    </lineage>
</organism>
<dbReference type="Proteomes" id="UP001500655">
    <property type="component" value="Unassembled WGS sequence"/>
</dbReference>
<feature type="transmembrane region" description="Helical" evidence="1">
    <location>
        <begin position="234"/>
        <end position="253"/>
    </location>
</feature>
<feature type="transmembrane region" description="Helical" evidence="1">
    <location>
        <begin position="108"/>
        <end position="134"/>
    </location>
</feature>
<feature type="transmembrane region" description="Helical" evidence="1">
    <location>
        <begin position="387"/>
        <end position="405"/>
    </location>
</feature>
<accession>A0ABP4VSW4</accession>
<sequence length="701" mass="74940">MGVSMDPGRWLTPLSEHYDALIERARDRLDATAGRPLRAWLRPIMLAVAITIGLVALLRLLLTGLTAGGPVSRWIGAFVAGVLALVLLVVVIRNVVISLIEPHQRRLLLVALLTSTAAVLVGVEAFAATSVALAERVPPLWTAERFYLWHLVDAVPLLDIPDRLGWTEPAILPGLAGRVLVLGFALIVIPSLVRVGVAAYGYVEGQAQQRRYTRAISRQVSTLRLFAADREAPFVLVVGATAGAVWSLGGRYLDGAVRVWSLATLAFLAAVALGAVLARFAGAVLAELAEQAWAVTAILAAALVWFDSPARRALLPGAAGWGAWGRVWATFGVWLVVLLLAIALLWATPEFTDAAVSLALVVGFLGPDAPAARWLDAHLTWQPWDLPLSRVAVGACAWFTVAYLLRNLWLAARRPPILGHTDHLDTASGLRQDLRAYALVAVQIVIAAGAALVLLRSAGVTRGPDDAWTEASRALTVATWHVLDSLPGPDVPEVLDWRLTADLSGPWAGLVVILAVAAVLIFAGLPILRTVVLWARLTAGHPRTGEALAAVPAKVVADLRAVLTYLEAEAAGVSLDDVTKTRRSWPLNTPQEVTIPAVVVADERLVAAELNRTHLLDLFGAPSRGYDLADAALRHTAEAFRAAVRGSSSVSARRVSHPRPGRLPAVDLGVTVSEAREAVDRFAAVVERWDHARRDVAHTGD</sequence>
<evidence type="ECO:0008006" key="4">
    <source>
        <dbReference type="Google" id="ProtNLM"/>
    </source>
</evidence>